<proteinExistence type="predicted"/>
<dbReference type="EMBL" id="HBFB01031492">
    <property type="protein sequence ID" value="CAD8693470.1"/>
    <property type="molecule type" value="Transcribed_RNA"/>
</dbReference>
<evidence type="ECO:0000313" key="1">
    <source>
        <dbReference type="EMBL" id="CAD8693470.1"/>
    </source>
</evidence>
<dbReference type="Pfam" id="PF08848">
    <property type="entry name" value="DUF1818"/>
    <property type="match status" value="1"/>
</dbReference>
<reference evidence="1" key="1">
    <citation type="submission" date="2021-01" db="EMBL/GenBank/DDBJ databases">
        <authorList>
            <person name="Corre E."/>
            <person name="Pelletier E."/>
            <person name="Niang G."/>
            <person name="Scheremetjew M."/>
            <person name="Finn R."/>
            <person name="Kale V."/>
            <person name="Holt S."/>
            <person name="Cochrane G."/>
            <person name="Meng A."/>
            <person name="Brown T."/>
            <person name="Cohen L."/>
        </authorList>
    </citation>
    <scope>NUCLEOTIDE SEQUENCE</scope>
    <source>
        <strain evidence="1">SAG 11-49</strain>
    </source>
</reference>
<dbReference type="GO" id="GO:0003677">
    <property type="term" value="F:DNA binding"/>
    <property type="evidence" value="ECO:0007669"/>
    <property type="project" value="InterPro"/>
</dbReference>
<dbReference type="AlphaFoldDB" id="A0A7S0X0S2"/>
<dbReference type="InterPro" id="IPR009044">
    <property type="entry name" value="ssDNA-bd_transcriptional_reg"/>
</dbReference>
<organism evidence="1">
    <name type="scientific">Chlamydomonas leiostraca</name>
    <dbReference type="NCBI Taxonomy" id="1034604"/>
    <lineage>
        <taxon>Eukaryota</taxon>
        <taxon>Viridiplantae</taxon>
        <taxon>Chlorophyta</taxon>
        <taxon>core chlorophytes</taxon>
        <taxon>Chlorophyceae</taxon>
        <taxon>CS clade</taxon>
        <taxon>Chlamydomonadales</taxon>
        <taxon>Chlamydomonadaceae</taxon>
        <taxon>Chlamydomonas</taxon>
    </lineage>
</organism>
<dbReference type="Gene3D" id="2.30.31.10">
    <property type="entry name" value="Transcriptional Coactivator Pc4, Chain A"/>
    <property type="match status" value="1"/>
</dbReference>
<dbReference type="GO" id="GO:0006355">
    <property type="term" value="P:regulation of DNA-templated transcription"/>
    <property type="evidence" value="ECO:0007669"/>
    <property type="project" value="InterPro"/>
</dbReference>
<name>A0A7S0X0S2_9CHLO</name>
<dbReference type="InterPro" id="IPR014947">
    <property type="entry name" value="DUF1818"/>
</dbReference>
<sequence length="244" mass="25692">MQLRSTPACMGASVVAAPRSVRRSVVCQANQADLNASFAQLNAELENLVEGLNSTGGNVKTAPKPVSKMELSTDDGSTQTLYCDENGCVLLDKKTVQGKAAAGSLGTLLTGEGWVLGMNNAEEEAAGMSQFGGRVGGEAWDVSLTQAEVDDFILAMQSIRRTIRDMAATGSAPKGPDDKPVKVKWTTPTVRMEATCDPSAKNLDHFSLTFNIGAGRAVRATWAPATVADVLLALDAHHQFNGPQ</sequence>
<protein>
    <submittedName>
        <fullName evidence="1">Uncharacterized protein</fullName>
    </submittedName>
</protein>
<dbReference type="SUPFAM" id="SSF54447">
    <property type="entry name" value="ssDNA-binding transcriptional regulator domain"/>
    <property type="match status" value="1"/>
</dbReference>
<accession>A0A7S0X0S2</accession>
<gene>
    <name evidence="1" type="ORF">CLEI1391_LOCUS17653</name>
</gene>